<feature type="domain" description="Blue (type 1) copper" evidence="6">
    <location>
        <begin position="564"/>
        <end position="675"/>
    </location>
</feature>
<dbReference type="CDD" id="cd04233">
    <property type="entry name" value="Auracyanin"/>
    <property type="match status" value="1"/>
</dbReference>
<name>A0ABV3Z9T9_9BACT</name>
<protein>
    <submittedName>
        <fullName evidence="8">Plastocyanin/azurin family copper-binding protein</fullName>
    </submittedName>
</protein>
<dbReference type="Proteomes" id="UP001560573">
    <property type="component" value="Unassembled WGS sequence"/>
</dbReference>
<dbReference type="SUPFAM" id="SSF49503">
    <property type="entry name" value="Cupredoxins"/>
    <property type="match status" value="1"/>
</dbReference>
<evidence type="ECO:0000313" key="8">
    <source>
        <dbReference type="EMBL" id="MEX6686250.1"/>
    </source>
</evidence>
<evidence type="ECO:0000259" key="6">
    <source>
        <dbReference type="Pfam" id="PF00127"/>
    </source>
</evidence>
<dbReference type="Gene3D" id="2.120.10.30">
    <property type="entry name" value="TolB, C-terminal domain"/>
    <property type="match status" value="1"/>
</dbReference>
<comment type="caution">
    <text evidence="8">The sequence shown here is derived from an EMBL/GenBank/DDBJ whole genome shotgun (WGS) entry which is preliminary data.</text>
</comment>
<feature type="domain" description="DUF7133" evidence="7">
    <location>
        <begin position="87"/>
        <end position="222"/>
    </location>
</feature>
<reference evidence="8 9" key="1">
    <citation type="submission" date="2023-07" db="EMBL/GenBank/DDBJ databases">
        <authorList>
            <person name="Lian W.-H."/>
        </authorList>
    </citation>
    <scope>NUCLEOTIDE SEQUENCE [LARGE SCALE GENOMIC DNA]</scope>
    <source>
        <strain evidence="8 9">SYSU DXS3180</strain>
    </source>
</reference>
<keyword evidence="2" id="KW-0479">Metal-binding</keyword>
<accession>A0ABV3Z9T9</accession>
<organism evidence="8 9">
    <name type="scientific">Danxiaibacter flavus</name>
    <dbReference type="NCBI Taxonomy" id="3049108"/>
    <lineage>
        <taxon>Bacteria</taxon>
        <taxon>Pseudomonadati</taxon>
        <taxon>Bacteroidota</taxon>
        <taxon>Chitinophagia</taxon>
        <taxon>Chitinophagales</taxon>
        <taxon>Chitinophagaceae</taxon>
        <taxon>Danxiaibacter</taxon>
    </lineage>
</organism>
<gene>
    <name evidence="8" type="ORF">QTN47_02025</name>
</gene>
<dbReference type="PANTHER" id="PTHR33546:SF1">
    <property type="entry name" value="LARGE, MULTIFUNCTIONAL SECRETED PROTEIN"/>
    <property type="match status" value="1"/>
</dbReference>
<dbReference type="InterPro" id="IPR055557">
    <property type="entry name" value="DUF7133"/>
</dbReference>
<keyword evidence="4" id="KW-0186">Copper</keyword>
<dbReference type="Pfam" id="PF23500">
    <property type="entry name" value="DUF7133"/>
    <property type="match status" value="1"/>
</dbReference>
<evidence type="ECO:0000256" key="4">
    <source>
        <dbReference type="ARBA" id="ARBA00023008"/>
    </source>
</evidence>
<keyword evidence="5" id="KW-0732">Signal</keyword>
<dbReference type="InterPro" id="IPR011042">
    <property type="entry name" value="6-blade_b-propeller_TolB-like"/>
</dbReference>
<keyword evidence="1" id="KW-0813">Transport</keyword>
<evidence type="ECO:0000256" key="1">
    <source>
        <dbReference type="ARBA" id="ARBA00022448"/>
    </source>
</evidence>
<dbReference type="Pfam" id="PF00127">
    <property type="entry name" value="Copper-bind"/>
    <property type="match status" value="1"/>
</dbReference>
<dbReference type="InterPro" id="IPR000923">
    <property type="entry name" value="BlueCu_1"/>
</dbReference>
<dbReference type="InterPro" id="IPR028871">
    <property type="entry name" value="BlueCu_1_BS"/>
</dbReference>
<feature type="chain" id="PRO_5045847398" evidence="5">
    <location>
        <begin position="28"/>
        <end position="678"/>
    </location>
</feature>
<dbReference type="Gene3D" id="2.60.40.420">
    <property type="entry name" value="Cupredoxins - blue copper proteins"/>
    <property type="match status" value="1"/>
</dbReference>
<evidence type="ECO:0000259" key="7">
    <source>
        <dbReference type="Pfam" id="PF23500"/>
    </source>
</evidence>
<evidence type="ECO:0000256" key="5">
    <source>
        <dbReference type="SAM" id="SignalP"/>
    </source>
</evidence>
<dbReference type="PROSITE" id="PS00196">
    <property type="entry name" value="COPPER_BLUE"/>
    <property type="match status" value="1"/>
</dbReference>
<dbReference type="InterPro" id="IPR011041">
    <property type="entry name" value="Quinoprot_gluc/sorb_DH_b-prop"/>
</dbReference>
<dbReference type="InterPro" id="IPR008972">
    <property type="entry name" value="Cupredoxin"/>
</dbReference>
<keyword evidence="3" id="KW-0249">Electron transport</keyword>
<dbReference type="RefSeq" id="WP_369327641.1">
    <property type="nucleotide sequence ID" value="NZ_JAULBC010000001.1"/>
</dbReference>
<feature type="signal peptide" evidence="5">
    <location>
        <begin position="1"/>
        <end position="27"/>
    </location>
</feature>
<sequence length="678" mass="74871">MTTQHTFKHKKALLGGLLFAACFGAKAQNSDTTITQKEEDYYTIQTLPIPENVKLEVGGMTLLPNDALAVSTRHGEVWKISNPYMKNGGMPRYSLFAEGMHETLGLNYIKGDLYLAQRSELTRLRDLDGDGRADEYETIYSWPLSGNYHEYSYGPKLDKDGNMILTLNLSWIGYGESLTKWRGWMIKISPEGKFKPFATGFRSPAGFGLNNSGDIFYAENQGDWVGSGSITNVAEGDFVGNPGGLRWSGEPNSPVRLKKQDIPDTGEPKYEVAKRVPGLKTPAVWFPHTILGISTSDILSYEGAAKMGPFEGQLFVGDQGQSKIMRVSLEKVKGVYQGVVFPFREGFSSGIIRMCWGSDGSMFVGMTARGWGATGGKEYGLQRLVWNEKTPFEMKTVSARPDGFEIEFTQPVDEKAAKDVNSYQITSFTYKYHHIYGSPVINQGDRKIKAIEVSPDKLKVRLVLDSLKLGYIHEIKTEGVRSAEKVALLHNTGYYTLNNIPDGDNLKITAQNQVTPAMSHHDHMNMGSGGTSGAVVAKAVTVKHLTKQPADWGKPDKTITIGTKPGLKFDTDNITVKAGSKIKLTFKNSDDMLHNMVFVKPGTSDKVGQMAVNMGLNGERLSFVPNTPNVLFHTILLHPKESDTIYFTAPDKPGTYPFLCSYPGHYLVMKGVMKVVAE</sequence>
<dbReference type="SUPFAM" id="SSF50952">
    <property type="entry name" value="Soluble quinoprotein glucose dehydrogenase"/>
    <property type="match status" value="1"/>
</dbReference>
<dbReference type="PANTHER" id="PTHR33546">
    <property type="entry name" value="LARGE, MULTIFUNCTIONAL SECRETED PROTEIN-RELATED"/>
    <property type="match status" value="1"/>
</dbReference>
<evidence type="ECO:0000313" key="9">
    <source>
        <dbReference type="Proteomes" id="UP001560573"/>
    </source>
</evidence>
<keyword evidence="9" id="KW-1185">Reference proteome</keyword>
<evidence type="ECO:0000256" key="2">
    <source>
        <dbReference type="ARBA" id="ARBA00022723"/>
    </source>
</evidence>
<proteinExistence type="predicted"/>
<evidence type="ECO:0000256" key="3">
    <source>
        <dbReference type="ARBA" id="ARBA00022982"/>
    </source>
</evidence>
<dbReference type="EMBL" id="JAULBC010000001">
    <property type="protein sequence ID" value="MEX6686250.1"/>
    <property type="molecule type" value="Genomic_DNA"/>
</dbReference>